<feature type="region of interest" description="Disordered" evidence="1">
    <location>
        <begin position="1"/>
        <end position="87"/>
    </location>
</feature>
<feature type="compositionally biased region" description="Acidic residues" evidence="1">
    <location>
        <begin position="216"/>
        <end position="235"/>
    </location>
</feature>
<protein>
    <recommendedName>
        <fullName evidence="2">Rrn9 domain-containing protein</fullName>
    </recommendedName>
</protein>
<dbReference type="EMBL" id="JAULSV010000001">
    <property type="protein sequence ID" value="KAK0657708.1"/>
    <property type="molecule type" value="Genomic_DNA"/>
</dbReference>
<feature type="region of interest" description="Disordered" evidence="1">
    <location>
        <begin position="470"/>
        <end position="489"/>
    </location>
</feature>
<gene>
    <name evidence="3" type="ORF">B0T16DRAFT_453140</name>
</gene>
<reference evidence="3" key="1">
    <citation type="submission" date="2023-06" db="EMBL/GenBank/DDBJ databases">
        <title>Genome-scale phylogeny and comparative genomics of the fungal order Sordariales.</title>
        <authorList>
            <consortium name="Lawrence Berkeley National Laboratory"/>
            <person name="Hensen N."/>
            <person name="Bonometti L."/>
            <person name="Westerberg I."/>
            <person name="Brannstrom I.O."/>
            <person name="Guillou S."/>
            <person name="Cros-Aarteil S."/>
            <person name="Calhoun S."/>
            <person name="Haridas S."/>
            <person name="Kuo A."/>
            <person name="Mondo S."/>
            <person name="Pangilinan J."/>
            <person name="Riley R."/>
            <person name="Labutti K."/>
            <person name="Andreopoulos B."/>
            <person name="Lipzen A."/>
            <person name="Chen C."/>
            <person name="Yanf M."/>
            <person name="Daum C."/>
            <person name="Ng V."/>
            <person name="Clum A."/>
            <person name="Steindorff A."/>
            <person name="Ohm R."/>
            <person name="Martin F."/>
            <person name="Silar P."/>
            <person name="Natvig D."/>
            <person name="Lalanne C."/>
            <person name="Gautier V."/>
            <person name="Ament-Velasquez S.L."/>
            <person name="Kruys A."/>
            <person name="Hutchinson M.I."/>
            <person name="Powell A.J."/>
            <person name="Barry K."/>
            <person name="Miller A.N."/>
            <person name="Grigoriev I.V."/>
            <person name="Debuchy R."/>
            <person name="Gladieux P."/>
            <person name="Thoren M.H."/>
            <person name="Johannesson H."/>
        </authorList>
    </citation>
    <scope>NUCLEOTIDE SEQUENCE</scope>
    <source>
        <strain evidence="3">SMH2532-1</strain>
    </source>
</reference>
<dbReference type="Proteomes" id="UP001174936">
    <property type="component" value="Unassembled WGS sequence"/>
</dbReference>
<dbReference type="Pfam" id="PF10680">
    <property type="entry name" value="RRN9"/>
    <property type="match status" value="1"/>
</dbReference>
<feature type="compositionally biased region" description="Low complexity" evidence="1">
    <location>
        <begin position="43"/>
        <end position="52"/>
    </location>
</feature>
<sequence length="512" mass="58191">MNSSEDEDDPSRPLNIHLGTPQSKSNPNPNKSRSNHGAAPNNSSSYDASSYDASDENGEWDESTDDINSLSSEELNRTRPNRWTGAVRTWTTYAEREGQSYAALVDEKRGNLSEQLYDVCALKERLAEWDSEEEEDEKGPVEQRLLESWTAWPIRAAQLPHLGLMRHAPNDEHEKFTVRRPDSGWPSENLENEISATVLRLAKEKFRRRKFREEQPDPDVMETIEHDEVDDSEGDSAERGDEGESGMQQHKEGKKREEESFKPVHSADDELSYSILRPATRRILSQLDQTLAILHNSRMAPALTMNESEPDDDTETEASQGECGLSRKQSLRKKNILPSSSTGQPKEAHDPEEGGDYEEVLSLGGRESKRRMPEYYGYDTQSDDGVQQRKRNRSDSVPRMESYENFINMLGLRDWRDVMAAAAMAGFSESVMARTVQRCSTLFGQEMIIHTLPEQGMEPCIPAMQTVKYTPGAPSTESSEEEDNTELAPVRARARRRIARKRWMVPSIRMDF</sequence>
<comment type="caution">
    <text evidence="3">The sequence shown here is derived from an EMBL/GenBank/DDBJ whole genome shotgun (WGS) entry which is preliminary data.</text>
</comment>
<accession>A0AA39YS90</accession>
<feature type="compositionally biased region" description="Acidic residues" evidence="1">
    <location>
        <begin position="53"/>
        <end position="65"/>
    </location>
</feature>
<feature type="region of interest" description="Disordered" evidence="1">
    <location>
        <begin position="207"/>
        <end position="273"/>
    </location>
</feature>
<organism evidence="3 4">
    <name type="scientific">Cercophora newfieldiana</name>
    <dbReference type="NCBI Taxonomy" id="92897"/>
    <lineage>
        <taxon>Eukaryota</taxon>
        <taxon>Fungi</taxon>
        <taxon>Dikarya</taxon>
        <taxon>Ascomycota</taxon>
        <taxon>Pezizomycotina</taxon>
        <taxon>Sordariomycetes</taxon>
        <taxon>Sordariomycetidae</taxon>
        <taxon>Sordariales</taxon>
        <taxon>Lasiosphaeriaceae</taxon>
        <taxon>Cercophora</taxon>
    </lineage>
</organism>
<proteinExistence type="predicted"/>
<evidence type="ECO:0000313" key="4">
    <source>
        <dbReference type="Proteomes" id="UP001174936"/>
    </source>
</evidence>
<dbReference type="InterPro" id="IPR019622">
    <property type="entry name" value="Rrn9_dom"/>
</dbReference>
<name>A0AA39YS90_9PEZI</name>
<evidence type="ECO:0000259" key="2">
    <source>
        <dbReference type="Pfam" id="PF10680"/>
    </source>
</evidence>
<evidence type="ECO:0000256" key="1">
    <source>
        <dbReference type="SAM" id="MobiDB-lite"/>
    </source>
</evidence>
<keyword evidence="4" id="KW-1185">Reference proteome</keyword>
<evidence type="ECO:0000313" key="3">
    <source>
        <dbReference type="EMBL" id="KAK0657708.1"/>
    </source>
</evidence>
<feature type="domain" description="Rrn9" evidence="2">
    <location>
        <begin position="107"/>
        <end position="161"/>
    </location>
</feature>
<feature type="compositionally biased region" description="Basic and acidic residues" evidence="1">
    <location>
        <begin position="249"/>
        <end position="268"/>
    </location>
</feature>
<feature type="region of interest" description="Disordered" evidence="1">
    <location>
        <begin position="302"/>
        <end position="397"/>
    </location>
</feature>
<feature type="compositionally biased region" description="Low complexity" evidence="1">
    <location>
        <begin position="23"/>
        <end position="32"/>
    </location>
</feature>
<dbReference type="AlphaFoldDB" id="A0AA39YS90"/>